<gene>
    <name evidence="1" type="ORF">E1A91_D11G291100v1</name>
</gene>
<dbReference type="AlphaFoldDB" id="A0A5D2SYR7"/>
<keyword evidence="2" id="KW-1185">Reference proteome</keyword>
<evidence type="ECO:0000313" key="2">
    <source>
        <dbReference type="Proteomes" id="UP000323597"/>
    </source>
</evidence>
<dbReference type="EMBL" id="CM017659">
    <property type="protein sequence ID" value="TYI57576.1"/>
    <property type="molecule type" value="Genomic_DNA"/>
</dbReference>
<protein>
    <submittedName>
        <fullName evidence="1">Uncharacterized protein</fullName>
    </submittedName>
</protein>
<dbReference type="Gene3D" id="3.40.50.1970">
    <property type="match status" value="1"/>
</dbReference>
<proteinExistence type="predicted"/>
<accession>A0A5D2SYR7</accession>
<evidence type="ECO:0000313" key="1">
    <source>
        <dbReference type="EMBL" id="TYI57576.1"/>
    </source>
</evidence>
<name>A0A5D2SYR7_GOSMU</name>
<reference evidence="1 2" key="1">
    <citation type="submission" date="2019-07" db="EMBL/GenBank/DDBJ databases">
        <title>WGS assembly of Gossypium mustelinum.</title>
        <authorList>
            <person name="Chen Z.J."/>
            <person name="Sreedasyam A."/>
            <person name="Ando A."/>
            <person name="Song Q."/>
            <person name="De L."/>
            <person name="Hulse-Kemp A."/>
            <person name="Ding M."/>
            <person name="Ye W."/>
            <person name="Kirkbride R."/>
            <person name="Jenkins J."/>
            <person name="Plott C."/>
            <person name="Lovell J."/>
            <person name="Lin Y.-M."/>
            <person name="Vaughn R."/>
            <person name="Liu B."/>
            <person name="Li W."/>
            <person name="Simpson S."/>
            <person name="Scheffler B."/>
            <person name="Saski C."/>
            <person name="Grover C."/>
            <person name="Hu G."/>
            <person name="Conover J."/>
            <person name="Carlson J."/>
            <person name="Shu S."/>
            <person name="Boston L."/>
            <person name="Williams M."/>
            <person name="Peterson D."/>
            <person name="Mcgee K."/>
            <person name="Jones D."/>
            <person name="Wendel J."/>
            <person name="Stelly D."/>
            <person name="Grimwood J."/>
            <person name="Schmutz J."/>
        </authorList>
    </citation>
    <scope>NUCLEOTIDE SEQUENCE [LARGE SCALE GENOMIC DNA]</scope>
    <source>
        <strain evidence="1">1408120.09</strain>
    </source>
</reference>
<organism evidence="1 2">
    <name type="scientific">Gossypium mustelinum</name>
    <name type="common">Cotton</name>
    <name type="synonym">Gossypium caicoense</name>
    <dbReference type="NCBI Taxonomy" id="34275"/>
    <lineage>
        <taxon>Eukaryota</taxon>
        <taxon>Viridiplantae</taxon>
        <taxon>Streptophyta</taxon>
        <taxon>Embryophyta</taxon>
        <taxon>Tracheophyta</taxon>
        <taxon>Spermatophyta</taxon>
        <taxon>Magnoliopsida</taxon>
        <taxon>eudicotyledons</taxon>
        <taxon>Gunneridae</taxon>
        <taxon>Pentapetalae</taxon>
        <taxon>rosids</taxon>
        <taxon>malvids</taxon>
        <taxon>Malvales</taxon>
        <taxon>Malvaceae</taxon>
        <taxon>Malvoideae</taxon>
        <taxon>Gossypium</taxon>
    </lineage>
</organism>
<dbReference type="Proteomes" id="UP000323597">
    <property type="component" value="Chromosome D11"/>
</dbReference>
<sequence length="41" mass="4791">MLGVGDADLLARMNQYQEDTRDYVLTKAEKLRKDGWEAYLN</sequence>